<dbReference type="SUPFAM" id="SSF57802">
    <property type="entry name" value="Rubredoxin-like"/>
    <property type="match status" value="1"/>
</dbReference>
<keyword evidence="4 7" id="KW-0479">Metal-binding</keyword>
<dbReference type="OrthoDB" id="9802447at2"/>
<dbReference type="InterPro" id="IPR024935">
    <property type="entry name" value="Rubredoxin_dom"/>
</dbReference>
<dbReference type="CDD" id="cd00730">
    <property type="entry name" value="rubredoxin"/>
    <property type="match status" value="1"/>
</dbReference>
<feature type="domain" description="Rubredoxin-like" evidence="8">
    <location>
        <begin position="15"/>
        <end position="58"/>
    </location>
</feature>
<dbReference type="PROSITE" id="PS50903">
    <property type="entry name" value="RUBREDOXIN_LIKE"/>
    <property type="match status" value="1"/>
</dbReference>
<keyword evidence="3" id="KW-0813">Transport</keyword>
<evidence type="ECO:0000256" key="1">
    <source>
        <dbReference type="ARBA" id="ARBA00001965"/>
    </source>
</evidence>
<evidence type="ECO:0000256" key="2">
    <source>
        <dbReference type="ARBA" id="ARBA00002360"/>
    </source>
</evidence>
<evidence type="ECO:0000256" key="4">
    <source>
        <dbReference type="ARBA" id="ARBA00022723"/>
    </source>
</evidence>
<evidence type="ECO:0000313" key="9">
    <source>
        <dbReference type="EMBL" id="EFI34899.1"/>
    </source>
</evidence>
<name>D6SQ73_9BACT</name>
<evidence type="ECO:0000256" key="3">
    <source>
        <dbReference type="ARBA" id="ARBA00022448"/>
    </source>
</evidence>
<organism evidence="9 10">
    <name type="scientific">Desulfonatronospira thiodismutans ASO3-1</name>
    <dbReference type="NCBI Taxonomy" id="555779"/>
    <lineage>
        <taxon>Bacteria</taxon>
        <taxon>Pseudomonadati</taxon>
        <taxon>Thermodesulfobacteriota</taxon>
        <taxon>Desulfovibrionia</taxon>
        <taxon>Desulfovibrionales</taxon>
        <taxon>Desulfonatronovibrionaceae</taxon>
        <taxon>Desulfonatronospira</taxon>
    </lineage>
</organism>
<dbReference type="PROSITE" id="PS00202">
    <property type="entry name" value="RUBREDOXIN"/>
    <property type="match status" value="1"/>
</dbReference>
<dbReference type="PANTHER" id="PTHR47627">
    <property type="entry name" value="RUBREDOXIN"/>
    <property type="match status" value="1"/>
</dbReference>
<dbReference type="EMBL" id="ACJN02000002">
    <property type="protein sequence ID" value="EFI34899.1"/>
    <property type="molecule type" value="Genomic_DNA"/>
</dbReference>
<comment type="function">
    <text evidence="2">Rubredoxin is a small nonheme, iron protein lacking acid-labile sulfide. Its single Fe, chelated to 4 Cys, functions as an electron acceptor and may also stabilize the conformation of the molecule.</text>
</comment>
<dbReference type="InterPro" id="IPR050526">
    <property type="entry name" value="Rubredoxin_ET"/>
</dbReference>
<keyword evidence="6 7" id="KW-0408">Iron</keyword>
<dbReference type="GO" id="GO:0043448">
    <property type="term" value="P:alkane catabolic process"/>
    <property type="evidence" value="ECO:0007669"/>
    <property type="project" value="TreeGrafter"/>
</dbReference>
<dbReference type="InterPro" id="IPR024934">
    <property type="entry name" value="Rubredoxin-like_dom"/>
</dbReference>
<dbReference type="InterPro" id="IPR018527">
    <property type="entry name" value="Rubredoxin_Fe_BS"/>
</dbReference>
<evidence type="ECO:0000313" key="10">
    <source>
        <dbReference type="Proteomes" id="UP000005496"/>
    </source>
</evidence>
<evidence type="ECO:0000256" key="6">
    <source>
        <dbReference type="ARBA" id="ARBA00023004"/>
    </source>
</evidence>
<protein>
    <recommendedName>
        <fullName evidence="7">Rubredoxin</fullName>
    </recommendedName>
</protein>
<reference evidence="9" key="1">
    <citation type="submission" date="2010-05" db="EMBL/GenBank/DDBJ databases">
        <title>The draft genome of Desulfonatronospira thiodismutans ASO3-1.</title>
        <authorList>
            <consortium name="US DOE Joint Genome Institute (JGI-PGF)"/>
            <person name="Lucas S."/>
            <person name="Copeland A."/>
            <person name="Lapidus A."/>
            <person name="Cheng J.-F."/>
            <person name="Bruce D."/>
            <person name="Goodwin L."/>
            <person name="Pitluck S."/>
            <person name="Chertkov O."/>
            <person name="Brettin T."/>
            <person name="Detter J.C."/>
            <person name="Han C."/>
            <person name="Land M.L."/>
            <person name="Hauser L."/>
            <person name="Kyrpides N."/>
            <person name="Mikhailova N."/>
            <person name="Muyzer G."/>
            <person name="Woyke T."/>
        </authorList>
    </citation>
    <scope>NUCLEOTIDE SEQUENCE [LARGE SCALE GENOMIC DNA]</scope>
    <source>
        <strain evidence="9">ASO3-1</strain>
    </source>
</reference>
<dbReference type="GO" id="GO:0005506">
    <property type="term" value="F:iron ion binding"/>
    <property type="evidence" value="ECO:0007669"/>
    <property type="project" value="UniProtKB-UniRule"/>
</dbReference>
<dbReference type="eggNOG" id="COG1773">
    <property type="taxonomic scope" value="Bacteria"/>
</dbReference>
<dbReference type="GO" id="GO:0009055">
    <property type="term" value="F:electron transfer activity"/>
    <property type="evidence" value="ECO:0007669"/>
    <property type="project" value="TreeGrafter"/>
</dbReference>
<dbReference type="Pfam" id="PF00301">
    <property type="entry name" value="Rubredoxin"/>
    <property type="match status" value="1"/>
</dbReference>
<dbReference type="Proteomes" id="UP000005496">
    <property type="component" value="Unassembled WGS sequence"/>
</dbReference>
<gene>
    <name evidence="9" type="ORF">Dthio_PD2290</name>
</gene>
<dbReference type="PRINTS" id="PR00163">
    <property type="entry name" value="RUBREDOXIN"/>
</dbReference>
<proteinExistence type="inferred from homology"/>
<dbReference type="PANTHER" id="PTHR47627:SF1">
    <property type="entry name" value="RUBREDOXIN-1-RELATED"/>
    <property type="match status" value="1"/>
</dbReference>
<keyword evidence="5 7" id="KW-0249">Electron transport</keyword>
<evidence type="ECO:0000256" key="5">
    <source>
        <dbReference type="ARBA" id="ARBA00022982"/>
    </source>
</evidence>
<dbReference type="AlphaFoldDB" id="D6SQ73"/>
<comment type="similarity">
    <text evidence="7">Belongs to the rubredoxin family.</text>
</comment>
<comment type="cofactor">
    <cofactor evidence="1 7">
        <name>Fe(3+)</name>
        <dbReference type="ChEBI" id="CHEBI:29034"/>
    </cofactor>
</comment>
<evidence type="ECO:0000259" key="8">
    <source>
        <dbReference type="PROSITE" id="PS50903"/>
    </source>
</evidence>
<keyword evidence="10" id="KW-1185">Reference proteome</keyword>
<evidence type="ECO:0000256" key="7">
    <source>
        <dbReference type="RuleBase" id="RU003820"/>
    </source>
</evidence>
<dbReference type="Gene3D" id="2.20.28.10">
    <property type="match status" value="1"/>
</dbReference>
<accession>D6SQ73</accession>
<sequence>MAQPEEMWQCQMTNCGCIYDPDKGDRKNKTPKGTAFEDLPEDWKCPVCGASTKNFRPLAGPGSAREE</sequence>
<dbReference type="RefSeq" id="WP_008870213.1">
    <property type="nucleotide sequence ID" value="NZ_ACJN02000002.1"/>
</dbReference>
<comment type="caution">
    <text evidence="9">The sequence shown here is derived from an EMBL/GenBank/DDBJ whole genome shotgun (WGS) entry which is preliminary data.</text>
</comment>